<comment type="caution">
    <text evidence="2">The sequence shown here is derived from an EMBL/GenBank/DDBJ whole genome shotgun (WGS) entry which is preliminary data.</text>
</comment>
<evidence type="ECO:0000256" key="1">
    <source>
        <dbReference type="SAM" id="MobiDB-lite"/>
    </source>
</evidence>
<dbReference type="Proteomes" id="UP000654075">
    <property type="component" value="Unassembled WGS sequence"/>
</dbReference>
<gene>
    <name evidence="2" type="ORF">PGLA1383_LOCUS29133</name>
</gene>
<accession>A0A813FDI0</accession>
<feature type="region of interest" description="Disordered" evidence="1">
    <location>
        <begin position="1"/>
        <end position="108"/>
    </location>
</feature>
<dbReference type="OrthoDB" id="10359999at2759"/>
<dbReference type="EMBL" id="CAJNNV010025018">
    <property type="protein sequence ID" value="CAE8611332.1"/>
    <property type="molecule type" value="Genomic_DNA"/>
</dbReference>
<feature type="compositionally biased region" description="Polar residues" evidence="1">
    <location>
        <begin position="77"/>
        <end position="101"/>
    </location>
</feature>
<proteinExistence type="predicted"/>
<evidence type="ECO:0000313" key="3">
    <source>
        <dbReference type="Proteomes" id="UP000654075"/>
    </source>
</evidence>
<sequence>MVKRGAEAPSGQSGEVFAVSPEGVCQGVPNPERPQVHWTSGDCGAHTPSRSPVAAEEDEPMPEAESPPFAKRFDSGATRNIPGSQASTAASTPVIEASTSPEARARARASNLGRLPVRELKARLLDLGADLAGLTEKSELVVLLEQLEFLRMPEKVPPFEL</sequence>
<keyword evidence="3" id="KW-1185">Reference proteome</keyword>
<name>A0A813FDI0_POLGL</name>
<evidence type="ECO:0000313" key="2">
    <source>
        <dbReference type="EMBL" id="CAE8611332.1"/>
    </source>
</evidence>
<dbReference type="AlphaFoldDB" id="A0A813FDI0"/>
<protein>
    <submittedName>
        <fullName evidence="2">Uncharacterized protein</fullName>
    </submittedName>
</protein>
<reference evidence="2" key="1">
    <citation type="submission" date="2021-02" db="EMBL/GenBank/DDBJ databases">
        <authorList>
            <person name="Dougan E. K."/>
            <person name="Rhodes N."/>
            <person name="Thang M."/>
            <person name="Chan C."/>
        </authorList>
    </citation>
    <scope>NUCLEOTIDE SEQUENCE</scope>
</reference>
<organism evidence="2 3">
    <name type="scientific">Polarella glacialis</name>
    <name type="common">Dinoflagellate</name>
    <dbReference type="NCBI Taxonomy" id="89957"/>
    <lineage>
        <taxon>Eukaryota</taxon>
        <taxon>Sar</taxon>
        <taxon>Alveolata</taxon>
        <taxon>Dinophyceae</taxon>
        <taxon>Suessiales</taxon>
        <taxon>Suessiaceae</taxon>
        <taxon>Polarella</taxon>
    </lineage>
</organism>